<evidence type="ECO:0000313" key="3">
    <source>
        <dbReference type="Proteomes" id="UP000585474"/>
    </source>
</evidence>
<feature type="compositionally biased region" description="Low complexity" evidence="1">
    <location>
        <begin position="32"/>
        <end position="51"/>
    </location>
</feature>
<gene>
    <name evidence="2" type="ORF">Acr_15g0007990</name>
</gene>
<evidence type="ECO:0000313" key="2">
    <source>
        <dbReference type="EMBL" id="GFZ02190.1"/>
    </source>
</evidence>
<dbReference type="Proteomes" id="UP000585474">
    <property type="component" value="Unassembled WGS sequence"/>
</dbReference>
<dbReference type="AlphaFoldDB" id="A0A7J0FVG3"/>
<keyword evidence="3" id="KW-1185">Reference proteome</keyword>
<name>A0A7J0FVG3_9ERIC</name>
<feature type="compositionally biased region" description="Basic and acidic residues" evidence="1">
    <location>
        <begin position="56"/>
        <end position="69"/>
    </location>
</feature>
<accession>A0A7J0FVG3</accession>
<proteinExistence type="predicted"/>
<sequence length="76" mass="8301">MSHVKTTSSDLSLPYQEYYEEKSKAANRDVFSPHGSRPSRGPSFGSLGSRSAGIQSREELGEGLDRGSELENEPVN</sequence>
<comment type="caution">
    <text evidence="2">The sequence shown here is derived from an EMBL/GenBank/DDBJ whole genome shotgun (WGS) entry which is preliminary data.</text>
</comment>
<protein>
    <submittedName>
        <fullName evidence="2">Uncharacterized protein</fullName>
    </submittedName>
</protein>
<evidence type="ECO:0000256" key="1">
    <source>
        <dbReference type="SAM" id="MobiDB-lite"/>
    </source>
</evidence>
<dbReference type="EMBL" id="BJWL01000015">
    <property type="protein sequence ID" value="GFZ02190.1"/>
    <property type="molecule type" value="Genomic_DNA"/>
</dbReference>
<organism evidence="2 3">
    <name type="scientific">Actinidia rufa</name>
    <dbReference type="NCBI Taxonomy" id="165716"/>
    <lineage>
        <taxon>Eukaryota</taxon>
        <taxon>Viridiplantae</taxon>
        <taxon>Streptophyta</taxon>
        <taxon>Embryophyta</taxon>
        <taxon>Tracheophyta</taxon>
        <taxon>Spermatophyta</taxon>
        <taxon>Magnoliopsida</taxon>
        <taxon>eudicotyledons</taxon>
        <taxon>Gunneridae</taxon>
        <taxon>Pentapetalae</taxon>
        <taxon>asterids</taxon>
        <taxon>Ericales</taxon>
        <taxon>Actinidiaceae</taxon>
        <taxon>Actinidia</taxon>
    </lineage>
</organism>
<feature type="region of interest" description="Disordered" evidence="1">
    <location>
        <begin position="22"/>
        <end position="76"/>
    </location>
</feature>
<reference evidence="2 3" key="1">
    <citation type="submission" date="2019-07" db="EMBL/GenBank/DDBJ databases">
        <title>De Novo Assembly of kiwifruit Actinidia rufa.</title>
        <authorList>
            <person name="Sugita-Konishi S."/>
            <person name="Sato K."/>
            <person name="Mori E."/>
            <person name="Abe Y."/>
            <person name="Kisaki G."/>
            <person name="Hamano K."/>
            <person name="Suezawa K."/>
            <person name="Otani M."/>
            <person name="Fukuda T."/>
            <person name="Manabe T."/>
            <person name="Gomi K."/>
            <person name="Tabuchi M."/>
            <person name="Akimitsu K."/>
            <person name="Kataoka I."/>
        </authorList>
    </citation>
    <scope>NUCLEOTIDE SEQUENCE [LARGE SCALE GENOMIC DNA]</scope>
    <source>
        <strain evidence="3">cv. Fuchu</strain>
    </source>
</reference>